<keyword evidence="2" id="KW-1185">Reference proteome</keyword>
<dbReference type="Proteomes" id="UP001167796">
    <property type="component" value="Unassembled WGS sequence"/>
</dbReference>
<comment type="caution">
    <text evidence="1">The sequence shown here is derived from an EMBL/GenBank/DDBJ whole genome shotgun (WGS) entry which is preliminary data.</text>
</comment>
<dbReference type="RefSeq" id="WP_305011831.1">
    <property type="nucleotide sequence ID" value="NZ_JAUQSX010000005.1"/>
</dbReference>
<evidence type="ECO:0000313" key="2">
    <source>
        <dbReference type="Proteomes" id="UP001167796"/>
    </source>
</evidence>
<name>A0ABT9ABE3_9BACT</name>
<proteinExistence type="predicted"/>
<organism evidence="1 2">
    <name type="scientific">Hymenobacter mellowenesis</name>
    <dbReference type="NCBI Taxonomy" id="3063995"/>
    <lineage>
        <taxon>Bacteria</taxon>
        <taxon>Pseudomonadati</taxon>
        <taxon>Bacteroidota</taxon>
        <taxon>Cytophagia</taxon>
        <taxon>Cytophagales</taxon>
        <taxon>Hymenobacteraceae</taxon>
        <taxon>Hymenobacter</taxon>
    </lineage>
</organism>
<sequence length="123" mass="14063">MRLEIIDYPPFRGGICGEASKTDEWNRLKQELPFGTVLSGNIFARTLFGVFFDSGHGFPVRMDITDFGKPEGNMKWPDDYPALGSEIKGVFNWFEDSHRQLVVIRMGLKPHFFSLNEVPASHR</sequence>
<protein>
    <recommendedName>
        <fullName evidence="3">S1 motif domain-containing protein</fullName>
    </recommendedName>
</protein>
<gene>
    <name evidence="1" type="ORF">Q5H92_12355</name>
</gene>
<evidence type="ECO:0000313" key="1">
    <source>
        <dbReference type="EMBL" id="MDO7847155.1"/>
    </source>
</evidence>
<accession>A0ABT9ABE3</accession>
<dbReference type="EMBL" id="JAUQSX010000005">
    <property type="protein sequence ID" value="MDO7847155.1"/>
    <property type="molecule type" value="Genomic_DNA"/>
</dbReference>
<reference evidence="1" key="1">
    <citation type="submission" date="2023-07" db="EMBL/GenBank/DDBJ databases">
        <authorList>
            <person name="Kim M.K."/>
        </authorList>
    </citation>
    <scope>NUCLEOTIDE SEQUENCE</scope>
    <source>
        <strain evidence="1">M29</strain>
    </source>
</reference>
<evidence type="ECO:0008006" key="3">
    <source>
        <dbReference type="Google" id="ProtNLM"/>
    </source>
</evidence>